<evidence type="ECO:0000259" key="18">
    <source>
        <dbReference type="PROSITE" id="PS50160"/>
    </source>
</evidence>
<comment type="similarity">
    <text evidence="3">Belongs to the zinc-containing alcohol dehydrogenase family. Quinone oxidoreductase subfamily.</text>
</comment>
<dbReference type="SMART" id="SM00829">
    <property type="entry name" value="PKS_ER"/>
    <property type="match status" value="1"/>
</dbReference>
<dbReference type="InterPro" id="IPR020843">
    <property type="entry name" value="ER"/>
</dbReference>
<dbReference type="InterPro" id="IPR013149">
    <property type="entry name" value="ADH-like_C"/>
</dbReference>
<dbReference type="EC" id="1.3.1.104" evidence="15"/>
<keyword evidence="12" id="KW-0443">Lipid metabolism</keyword>
<dbReference type="GO" id="GO:0141148">
    <property type="term" value="F:enoyl-[acyl-carrier-protein] reductase (NADPH) activity"/>
    <property type="evidence" value="ECO:0007669"/>
    <property type="project" value="UniProtKB-EC"/>
</dbReference>
<protein>
    <recommendedName>
        <fullName evidence="15">enoyl-[acyl-carrier-protein] reductase</fullName>
        <ecNumber evidence="15">1.3.1.104</ecNumber>
    </recommendedName>
</protein>
<evidence type="ECO:0000256" key="13">
    <source>
        <dbReference type="ARBA" id="ARBA00023128"/>
    </source>
</evidence>
<dbReference type="Gene3D" id="3.40.50.720">
    <property type="entry name" value="NAD(P)-binding Rossmann-like Domain"/>
    <property type="match status" value="1"/>
</dbReference>
<gene>
    <name evidence="19" type="ORF">EVG20_g1000</name>
</gene>
<evidence type="ECO:0000256" key="4">
    <source>
        <dbReference type="ARBA" id="ARBA00022516"/>
    </source>
</evidence>
<dbReference type="Pfam" id="PF08240">
    <property type="entry name" value="ADH_N"/>
    <property type="match status" value="1"/>
</dbReference>
<evidence type="ECO:0000256" key="8">
    <source>
        <dbReference type="ARBA" id="ARBA00022840"/>
    </source>
</evidence>
<evidence type="ECO:0000256" key="7">
    <source>
        <dbReference type="ARBA" id="ARBA00022832"/>
    </source>
</evidence>
<dbReference type="STRING" id="205917.A0A4Y9ZCY7"/>
<keyword evidence="10" id="KW-0809">Transit peptide</keyword>
<evidence type="ECO:0000256" key="5">
    <source>
        <dbReference type="ARBA" id="ARBA00022598"/>
    </source>
</evidence>
<dbReference type="GO" id="GO:0005524">
    <property type="term" value="F:ATP binding"/>
    <property type="evidence" value="ECO:0007669"/>
    <property type="project" value="UniProtKB-KW"/>
</dbReference>
<evidence type="ECO:0000256" key="15">
    <source>
        <dbReference type="ARBA" id="ARBA00038963"/>
    </source>
</evidence>
<dbReference type="InterPro" id="IPR012340">
    <property type="entry name" value="NA-bd_OB-fold"/>
</dbReference>
<organism evidence="19 20">
    <name type="scientific">Dentipellis fragilis</name>
    <dbReference type="NCBI Taxonomy" id="205917"/>
    <lineage>
        <taxon>Eukaryota</taxon>
        <taxon>Fungi</taxon>
        <taxon>Dikarya</taxon>
        <taxon>Basidiomycota</taxon>
        <taxon>Agaricomycotina</taxon>
        <taxon>Agaricomycetes</taxon>
        <taxon>Russulales</taxon>
        <taxon>Hericiaceae</taxon>
        <taxon>Dentipellis</taxon>
    </lineage>
</organism>
<keyword evidence="14" id="KW-0275">Fatty acid biosynthesis</keyword>
<evidence type="ECO:0000256" key="1">
    <source>
        <dbReference type="ARBA" id="ARBA00004173"/>
    </source>
</evidence>
<feature type="domain" description="ATP-dependent DNA ligase family profile" evidence="18">
    <location>
        <begin position="468"/>
        <end position="577"/>
    </location>
</feature>
<dbReference type="Gene3D" id="1.10.3260.10">
    <property type="entry name" value="DNA ligase, ATP-dependent, N-terminal domain"/>
    <property type="match status" value="1"/>
</dbReference>
<comment type="catalytic activity">
    <reaction evidence="16">
        <text>a 2,3-saturated acyl-[ACP] + NADP(+) = a (2E)-enoyl-[ACP] + NADPH + H(+)</text>
        <dbReference type="Rhea" id="RHEA:22564"/>
        <dbReference type="Rhea" id="RHEA-COMP:9925"/>
        <dbReference type="Rhea" id="RHEA-COMP:9926"/>
        <dbReference type="ChEBI" id="CHEBI:15378"/>
        <dbReference type="ChEBI" id="CHEBI:57783"/>
        <dbReference type="ChEBI" id="CHEBI:58349"/>
        <dbReference type="ChEBI" id="CHEBI:78784"/>
        <dbReference type="ChEBI" id="CHEBI:78785"/>
        <dbReference type="EC" id="1.3.1.104"/>
    </reaction>
</comment>
<dbReference type="Pfam" id="PF01068">
    <property type="entry name" value="DNA_ligase_A_M"/>
    <property type="match status" value="1"/>
</dbReference>
<reference evidence="19 20" key="1">
    <citation type="submission" date="2019-02" db="EMBL/GenBank/DDBJ databases">
        <title>Genome sequencing of the rare red list fungi Dentipellis fragilis.</title>
        <authorList>
            <person name="Buettner E."/>
            <person name="Kellner H."/>
        </authorList>
    </citation>
    <scope>NUCLEOTIDE SEQUENCE [LARGE SCALE GENOMIC DNA]</scope>
    <source>
        <strain evidence="19 20">DSM 105465</strain>
    </source>
</reference>
<dbReference type="PROSITE" id="PS50160">
    <property type="entry name" value="DNA_LIGASE_A3"/>
    <property type="match status" value="1"/>
</dbReference>
<name>A0A4Y9ZCY7_9AGAM</name>
<dbReference type="PROSITE" id="PS00697">
    <property type="entry name" value="DNA_LIGASE_A1"/>
    <property type="match status" value="1"/>
</dbReference>
<keyword evidence="9" id="KW-0521">NADP</keyword>
<comment type="caution">
    <text evidence="19">The sequence shown here is derived from an EMBL/GenBank/DDBJ whole genome shotgun (WGS) entry which is preliminary data.</text>
</comment>
<comment type="subcellular location">
    <subcellularLocation>
        <location evidence="1">Mitochondrion</location>
    </subcellularLocation>
</comment>
<evidence type="ECO:0000313" key="20">
    <source>
        <dbReference type="Proteomes" id="UP000298327"/>
    </source>
</evidence>
<sequence>MVCTGNSIPFSFCLTSFITLLRRISKVRPRESGSSVRQPSGAPYLVLHIFEDWIVQLQQLYPSISPGTGSAIFRLLFPEEDIQRKYQLQEKLLGRTLCTVFDKSKESIYAHTLKNWNAEHTLGCLGDEVRRVLECTTQNNDEEVGPLSIFEIDALLTELASLCAFSDASVRQLPVATAPRSRADILRALYNGLPPLDAAFLTQIILKDLRPLLYPLSDTHSSSALKRFKSNAIKMLSKEDAMKAWDKSGRMLRVYHSRASLHEAATFIETNSPGIEAQPSAGTQIEIPKCRKGQGCKQALGILAAHGSTKVWAETKYDGERAQIHVQVAETGSVDIKIFSKSARDSTNDRYAVHQIIMDALGLQRSSADNAEQNPDDRRKIHHNIVLEAEMVAFSTQRNRVDGMFNELNSDLVLTTAGGFAEFWRIRSLIESTAKGVRGKRVVYASQQDSQTSMISNASDGGTRHLALVFFDILLLDSKSLLHIPYYRRRALLEMAGGEDQLRRIFAAQIADFEEGLVLKVDESRYRDHQLPWIKLKRDYIPGHGDSLDLVVVGAGWDKSRGRELRVSPSTLTTFYIGLLSNSDEMKANSLVRPHFKIYFTVSYGLTREQLEEENFYFNASDHVKYDDGRTCSSLPYTFTLFKGLSPPSIMLDKPVLADVFGAGFTKADNSKYYELRWPRISKLHRAGERDWKDAVTLQEVQDIAHEVVGRKSSLKEAEEEIHELWANSTLLSVSSPKETTDLVAKWVARMEEADGVAHTRKNVVREGDYCEGRDRLHANEGAYSCKEAVGRPRPTVTTKALGSTANVREALPPTPPSPYQSSYPRKRRRNQENDFQGAPSSVTGVQQATSAALALAFNEEALPLSPSKKTKPSFPSPAETPVISTSIPLLGPQRTDPASNTVLASFASNRDQTPEIPTQTMKNANYTHSAVPATPKSKMFTGVLDSLPRNGVLDHQTSLEAQYTARLVAFLRDSFVWLGHPVGISRPSWRRPSYPIIPHNNRIHCLDSFLLGCGWGTTANLYNHTQDRTLAQGVILLDISSPGGSEFKGHIYGILDERCNAAMLHACSRKPIWVLDMCVLRYGELERYKGNFERYLLRKILKGFGAAAATLVQTTTPTLQVAPAIMPAIQKGVLHTLIRRHFSTSLSLQANRAVVYSERGPPSSVLQAVSYPDLPPTSPGLVNLRVLLSPVNPSDINVIEGVYPLKPNPVSLPSVTGQVYIGGNEGLAEVKEIGEGVEGLEVGDWVIPVKPQPGTWNSALRMRAHEVVKVPRRQGLSPTNAATLTVNPPTAYNMLRDYVDLQPGDWVVQNGANSAVGQAVIQIAAKLYGARTINLVRNRENIDELKQELTNLGATHVLTYDELLDKDIKNKVKEWTGSKDIRLGLNCVSGKPTTLMARLLGKDAHLVSYGAMSKQPLSLPTSLFIFKNLTCHGFWQSRWYSDHSKEEREELMRELVGLMATGQLMEPKHEIVKLESTDSDELATSKVQAITTKIMAGQYGRKVLLEVEQPR</sequence>
<proteinExistence type="inferred from homology"/>
<dbReference type="GO" id="GO:0005739">
    <property type="term" value="C:mitochondrion"/>
    <property type="evidence" value="ECO:0007669"/>
    <property type="project" value="UniProtKB-SubCell"/>
</dbReference>
<dbReference type="GO" id="GO:0003677">
    <property type="term" value="F:DNA binding"/>
    <property type="evidence" value="ECO:0007669"/>
    <property type="project" value="InterPro"/>
</dbReference>
<dbReference type="PANTHER" id="PTHR43981:SF2">
    <property type="entry name" value="ENOYL-[ACYL-CARRIER-PROTEIN] REDUCTASE, MITOCHONDRIAL"/>
    <property type="match status" value="1"/>
</dbReference>
<dbReference type="FunFam" id="3.40.50.720:FF:000112">
    <property type="entry name" value="Enoyl-[acyl-carrier-protein] reductase 1, mitochondrial"/>
    <property type="match status" value="1"/>
</dbReference>
<keyword evidence="5" id="KW-0436">Ligase</keyword>
<keyword evidence="20" id="KW-1185">Reference proteome</keyword>
<comment type="similarity">
    <text evidence="2">Belongs to the ATP-dependent DNA ligase family.</text>
</comment>
<dbReference type="InterPro" id="IPR012310">
    <property type="entry name" value="DNA_ligase_ATP-dep_cent"/>
</dbReference>
<evidence type="ECO:0000313" key="19">
    <source>
        <dbReference type="EMBL" id="TFY72020.1"/>
    </source>
</evidence>
<feature type="compositionally biased region" description="Polar residues" evidence="17">
    <location>
        <begin position="796"/>
        <end position="807"/>
    </location>
</feature>
<dbReference type="InterPro" id="IPR016059">
    <property type="entry name" value="DNA_ligase_ATP-dep_CS"/>
</dbReference>
<evidence type="ECO:0000256" key="3">
    <source>
        <dbReference type="ARBA" id="ARBA00010371"/>
    </source>
</evidence>
<evidence type="ECO:0000256" key="6">
    <source>
        <dbReference type="ARBA" id="ARBA00022741"/>
    </source>
</evidence>
<evidence type="ECO:0000256" key="9">
    <source>
        <dbReference type="ARBA" id="ARBA00022857"/>
    </source>
</evidence>
<dbReference type="Gene3D" id="3.90.180.10">
    <property type="entry name" value="Medium-chain alcohol dehydrogenases, catalytic domain"/>
    <property type="match status" value="1"/>
</dbReference>
<keyword evidence="8" id="KW-0067">ATP-binding</keyword>
<keyword evidence="11" id="KW-0560">Oxidoreductase</keyword>
<evidence type="ECO:0000256" key="12">
    <source>
        <dbReference type="ARBA" id="ARBA00023098"/>
    </source>
</evidence>
<evidence type="ECO:0000256" key="10">
    <source>
        <dbReference type="ARBA" id="ARBA00022946"/>
    </source>
</evidence>
<dbReference type="GO" id="GO:0006281">
    <property type="term" value="P:DNA repair"/>
    <property type="evidence" value="ECO:0007669"/>
    <property type="project" value="InterPro"/>
</dbReference>
<dbReference type="Gene3D" id="2.40.50.140">
    <property type="entry name" value="Nucleic acid-binding proteins"/>
    <property type="match status" value="1"/>
</dbReference>
<dbReference type="EMBL" id="SEOQ01000028">
    <property type="protein sequence ID" value="TFY72020.1"/>
    <property type="molecule type" value="Genomic_DNA"/>
</dbReference>
<dbReference type="Pfam" id="PF00107">
    <property type="entry name" value="ADH_zinc_N"/>
    <property type="match status" value="1"/>
</dbReference>
<keyword evidence="13" id="KW-0496">Mitochondrion</keyword>
<dbReference type="InterPro" id="IPR012308">
    <property type="entry name" value="DNA_ligase_ATP-dep_N"/>
</dbReference>
<dbReference type="SUPFAM" id="SSF56091">
    <property type="entry name" value="DNA ligase/mRNA capping enzyme, catalytic domain"/>
    <property type="match status" value="1"/>
</dbReference>
<dbReference type="GO" id="GO:0006310">
    <property type="term" value="P:DNA recombination"/>
    <property type="evidence" value="ECO:0007669"/>
    <property type="project" value="InterPro"/>
</dbReference>
<dbReference type="CDD" id="cd08290">
    <property type="entry name" value="ETR"/>
    <property type="match status" value="1"/>
</dbReference>
<dbReference type="InterPro" id="IPR036599">
    <property type="entry name" value="DNA_ligase_N_sf"/>
</dbReference>
<dbReference type="OrthoDB" id="7482721at2759"/>
<evidence type="ECO:0000256" key="17">
    <source>
        <dbReference type="SAM" id="MobiDB-lite"/>
    </source>
</evidence>
<feature type="region of interest" description="Disordered" evidence="17">
    <location>
        <begin position="795"/>
        <end position="847"/>
    </location>
</feature>
<dbReference type="Proteomes" id="UP000298327">
    <property type="component" value="Unassembled WGS sequence"/>
</dbReference>
<dbReference type="InterPro" id="IPR011032">
    <property type="entry name" value="GroES-like_sf"/>
</dbReference>
<dbReference type="GO" id="GO:0003910">
    <property type="term" value="F:DNA ligase (ATP) activity"/>
    <property type="evidence" value="ECO:0007669"/>
    <property type="project" value="InterPro"/>
</dbReference>
<dbReference type="PANTHER" id="PTHR43981">
    <property type="entry name" value="ENOYL-[ACYL-CARRIER-PROTEIN] REDUCTASE, MITOCHONDRIAL"/>
    <property type="match status" value="1"/>
</dbReference>
<evidence type="ECO:0000256" key="14">
    <source>
        <dbReference type="ARBA" id="ARBA00023160"/>
    </source>
</evidence>
<dbReference type="GO" id="GO:0006633">
    <property type="term" value="P:fatty acid biosynthetic process"/>
    <property type="evidence" value="ECO:0007669"/>
    <property type="project" value="UniProtKB-KW"/>
</dbReference>
<dbReference type="SUPFAM" id="SSF50129">
    <property type="entry name" value="GroES-like"/>
    <property type="match status" value="1"/>
</dbReference>
<accession>A0A4Y9ZCY7</accession>
<keyword evidence="7" id="KW-0276">Fatty acid metabolism</keyword>
<evidence type="ECO:0000256" key="16">
    <source>
        <dbReference type="ARBA" id="ARBA00048843"/>
    </source>
</evidence>
<evidence type="ECO:0000256" key="11">
    <source>
        <dbReference type="ARBA" id="ARBA00023002"/>
    </source>
</evidence>
<dbReference type="InterPro" id="IPR036291">
    <property type="entry name" value="NAD(P)-bd_dom_sf"/>
</dbReference>
<dbReference type="Pfam" id="PF04675">
    <property type="entry name" value="DNA_ligase_A_N"/>
    <property type="match status" value="1"/>
</dbReference>
<dbReference type="InterPro" id="IPR013154">
    <property type="entry name" value="ADH-like_N"/>
</dbReference>
<keyword evidence="6" id="KW-0547">Nucleotide-binding</keyword>
<keyword evidence="4" id="KW-0444">Lipid biosynthesis</keyword>
<dbReference type="InterPro" id="IPR051034">
    <property type="entry name" value="Mito_Enoyl-ACP_Reductase"/>
</dbReference>
<dbReference type="SUPFAM" id="SSF51735">
    <property type="entry name" value="NAD(P)-binding Rossmann-fold domains"/>
    <property type="match status" value="1"/>
</dbReference>
<evidence type="ECO:0000256" key="2">
    <source>
        <dbReference type="ARBA" id="ARBA00007572"/>
    </source>
</evidence>
<dbReference type="Gene3D" id="3.30.470.30">
    <property type="entry name" value="DNA ligase/mRNA capping enzyme"/>
    <property type="match status" value="1"/>
</dbReference>